<dbReference type="RefSeq" id="WP_071844575.1">
    <property type="nucleotide sequence ID" value="NZ_CAMIQU010000001.1"/>
</dbReference>
<gene>
    <name evidence="1" type="ORF">EGO53_17350</name>
</gene>
<dbReference type="EMBL" id="CP033893">
    <property type="protein sequence ID" value="QDL33455.1"/>
    <property type="molecule type" value="Genomic_DNA"/>
</dbReference>
<name>A0A380A005_SERLI</name>
<sequence>MMLITRLHFLHLPVDSQACQPRHVGETVFDSSLHPADVAQLIALHQLAAHKTPPSWRTRLGALCRRLRA</sequence>
<dbReference type="GeneID" id="30329072"/>
<protein>
    <submittedName>
        <fullName evidence="1">Uncharacterized protein</fullName>
    </submittedName>
</protein>
<evidence type="ECO:0000313" key="2">
    <source>
        <dbReference type="Proteomes" id="UP000317572"/>
    </source>
</evidence>
<organism evidence="1 2">
    <name type="scientific">Serratia liquefaciens</name>
    <dbReference type="NCBI Taxonomy" id="614"/>
    <lineage>
        <taxon>Bacteria</taxon>
        <taxon>Pseudomonadati</taxon>
        <taxon>Pseudomonadota</taxon>
        <taxon>Gammaproteobacteria</taxon>
        <taxon>Enterobacterales</taxon>
        <taxon>Yersiniaceae</taxon>
        <taxon>Serratia</taxon>
    </lineage>
</organism>
<accession>A0A380A005</accession>
<proteinExistence type="predicted"/>
<dbReference type="AlphaFoldDB" id="A0A380A005"/>
<dbReference type="Proteomes" id="UP000317572">
    <property type="component" value="Chromosome"/>
</dbReference>
<reference evidence="1 2" key="1">
    <citation type="submission" date="2018-11" db="EMBL/GenBank/DDBJ databases">
        <title>The first complete genome of Serratia liquefaciens isolated from metalophyte plant revel distinctness adaptive mechanisms in an extreme habitat.</title>
        <authorList>
            <person name="Caneschi W.L."/>
            <person name="Sanchez A.B."/>
            <person name="Felestrino E.B."/>
            <person name="Assis R.A.B."/>
            <person name="Lemes C.G.C."/>
            <person name="Cordeiro I.F."/>
            <person name="Fonseca N.P."/>
            <person name="Villa M."/>
            <person name="Vieira I.T."/>
            <person name="Moraes L.A."/>
            <person name="Kamino L.H.Y."/>
            <person name="do Carmo F."/>
            <person name="Garcia C.M."/>
            <person name="Almeida N.F."/>
            <person name="Silva R.S."/>
            <person name="Ferro J.A."/>
            <person name="Ferro M.I.T."/>
            <person name="Varani A.M."/>
            <person name="Ferreira R.M."/>
            <person name="dos Santos V.L."/>
            <person name="Silva U.C."/>
            <person name="Setubal J.C."/>
            <person name="Moreira L.M."/>
        </authorList>
    </citation>
    <scope>NUCLEOTIDE SEQUENCE [LARGE SCALE GENOMIC DNA]</scope>
    <source>
        <strain evidence="1 2">FG3</strain>
    </source>
</reference>
<accession>A0A515CZ64</accession>
<evidence type="ECO:0000313" key="1">
    <source>
        <dbReference type="EMBL" id="QDL33455.1"/>
    </source>
</evidence>